<keyword evidence="2 9" id="KW-1003">Cell membrane</keyword>
<evidence type="ECO:0000313" key="15">
    <source>
        <dbReference type="Proteomes" id="UP000321224"/>
    </source>
</evidence>
<evidence type="ECO:0000256" key="4">
    <source>
        <dbReference type="ARBA" id="ARBA00022692"/>
    </source>
</evidence>
<comment type="caution">
    <text evidence="9">Lacks conserved residue(s) required for the propagation of feature annotation.</text>
</comment>
<evidence type="ECO:0000256" key="6">
    <source>
        <dbReference type="ARBA" id="ARBA00022801"/>
    </source>
</evidence>
<accession>A0A511HIF3</accession>
<dbReference type="NCBIfam" id="TIGR00077">
    <property type="entry name" value="lspA"/>
    <property type="match status" value="1"/>
</dbReference>
<dbReference type="Proteomes" id="UP000198717">
    <property type="component" value="Unassembled WGS sequence"/>
</dbReference>
<evidence type="ECO:0000256" key="11">
    <source>
        <dbReference type="RuleBase" id="RU004181"/>
    </source>
</evidence>
<name>A0A511HIF3_9BACT</name>
<organism evidence="12 15">
    <name type="scientific">Myxococcus virescens</name>
    <dbReference type="NCBI Taxonomy" id="83456"/>
    <lineage>
        <taxon>Bacteria</taxon>
        <taxon>Pseudomonadati</taxon>
        <taxon>Myxococcota</taxon>
        <taxon>Myxococcia</taxon>
        <taxon>Myxococcales</taxon>
        <taxon>Cystobacterineae</taxon>
        <taxon>Myxococcaceae</taxon>
        <taxon>Myxococcus</taxon>
    </lineage>
</organism>
<keyword evidence="5 9" id="KW-0064">Aspartyl protease</keyword>
<dbReference type="GO" id="GO:0005886">
    <property type="term" value="C:plasma membrane"/>
    <property type="evidence" value="ECO:0007669"/>
    <property type="project" value="UniProtKB-SubCell"/>
</dbReference>
<dbReference type="PANTHER" id="PTHR33695">
    <property type="entry name" value="LIPOPROTEIN SIGNAL PEPTIDASE"/>
    <property type="match status" value="1"/>
</dbReference>
<evidence type="ECO:0000256" key="5">
    <source>
        <dbReference type="ARBA" id="ARBA00022750"/>
    </source>
</evidence>
<dbReference type="PROSITE" id="PS00855">
    <property type="entry name" value="SPASE_II"/>
    <property type="match status" value="1"/>
</dbReference>
<feature type="active site" evidence="9">
    <location>
        <position position="123"/>
    </location>
</feature>
<keyword evidence="4 9" id="KW-0812">Transmembrane</keyword>
<comment type="function">
    <text evidence="9 10">This protein specifically catalyzes the removal of signal peptides from prolipoproteins.</text>
</comment>
<dbReference type="Proteomes" id="UP000321224">
    <property type="component" value="Unassembled WGS sequence"/>
</dbReference>
<proteinExistence type="inferred from homology"/>
<comment type="catalytic activity">
    <reaction evidence="9 10">
        <text>Release of signal peptides from bacterial membrane prolipoproteins. Hydrolyzes -Xaa-Yaa-Zaa-|-(S,diacylglyceryl)Cys-, in which Xaa is hydrophobic (preferably Leu), and Yaa (Ala or Ser) and Zaa (Gly or Ala) have small, neutral side chains.</text>
        <dbReference type="EC" id="3.4.23.36"/>
    </reaction>
</comment>
<dbReference type="EMBL" id="FNAJ01000022">
    <property type="protein sequence ID" value="SDF16808.1"/>
    <property type="molecule type" value="Genomic_DNA"/>
</dbReference>
<dbReference type="GO" id="GO:0004190">
    <property type="term" value="F:aspartic-type endopeptidase activity"/>
    <property type="evidence" value="ECO:0007669"/>
    <property type="project" value="UniProtKB-UniRule"/>
</dbReference>
<keyword evidence="12" id="KW-0449">Lipoprotein</keyword>
<keyword evidence="7 9" id="KW-1133">Transmembrane helix</keyword>
<comment type="subcellular location">
    <subcellularLocation>
        <location evidence="9">Cell membrane</location>
        <topology evidence="9">Multi-pass membrane protein</topology>
    </subcellularLocation>
</comment>
<evidence type="ECO:0000256" key="7">
    <source>
        <dbReference type="ARBA" id="ARBA00022989"/>
    </source>
</evidence>
<dbReference type="PRINTS" id="PR00781">
    <property type="entry name" value="LIPOSIGPTASE"/>
</dbReference>
<dbReference type="GO" id="GO:0006508">
    <property type="term" value="P:proteolysis"/>
    <property type="evidence" value="ECO:0007669"/>
    <property type="project" value="UniProtKB-KW"/>
</dbReference>
<gene>
    <name evidence="9 12" type="primary">lspA</name>
    <name evidence="12" type="ORF">MVI01_51360</name>
    <name evidence="13" type="ORF">SAMN04488504_12232</name>
</gene>
<evidence type="ECO:0000256" key="2">
    <source>
        <dbReference type="ARBA" id="ARBA00022475"/>
    </source>
</evidence>
<comment type="pathway">
    <text evidence="9">Protein modification; lipoprotein biosynthesis (signal peptide cleavage).</text>
</comment>
<evidence type="ECO:0000256" key="8">
    <source>
        <dbReference type="ARBA" id="ARBA00023136"/>
    </source>
</evidence>
<evidence type="ECO:0000256" key="1">
    <source>
        <dbReference type="ARBA" id="ARBA00006139"/>
    </source>
</evidence>
<dbReference type="Pfam" id="PF01252">
    <property type="entry name" value="Peptidase_A8"/>
    <property type="match status" value="1"/>
</dbReference>
<dbReference type="UniPathway" id="UPA00665"/>
<evidence type="ECO:0000313" key="12">
    <source>
        <dbReference type="EMBL" id="GEL73352.1"/>
    </source>
</evidence>
<reference evidence="13 14" key="1">
    <citation type="submission" date="2016-10" db="EMBL/GenBank/DDBJ databases">
        <authorList>
            <person name="Varghese N."/>
            <person name="Submissions S."/>
        </authorList>
    </citation>
    <scope>NUCLEOTIDE SEQUENCE [LARGE SCALE GENOMIC DNA]</scope>
    <source>
        <strain evidence="13 14">DSM 2260</strain>
    </source>
</reference>
<keyword evidence="6 9" id="KW-0378">Hydrolase</keyword>
<dbReference type="EC" id="3.4.23.36" evidence="9"/>
<dbReference type="EMBL" id="BJVY01000033">
    <property type="protein sequence ID" value="GEL73352.1"/>
    <property type="molecule type" value="Genomic_DNA"/>
</dbReference>
<dbReference type="InterPro" id="IPR001872">
    <property type="entry name" value="Peptidase_A8"/>
</dbReference>
<feature type="transmembrane region" description="Helical" evidence="9">
    <location>
        <begin position="138"/>
        <end position="156"/>
    </location>
</feature>
<dbReference type="HAMAP" id="MF_00161">
    <property type="entry name" value="LspA"/>
    <property type="match status" value="1"/>
</dbReference>
<reference evidence="12 15" key="2">
    <citation type="submission" date="2019-07" db="EMBL/GenBank/DDBJ databases">
        <title>Whole genome shotgun sequence of Myxococcus virescens NBRC 100334.</title>
        <authorList>
            <person name="Hosoyama A."/>
            <person name="Uohara A."/>
            <person name="Ohji S."/>
            <person name="Ichikawa N."/>
        </authorList>
    </citation>
    <scope>NUCLEOTIDE SEQUENCE [LARGE SCALE GENOMIC DNA]</scope>
    <source>
        <strain evidence="12 15">NBRC 100334</strain>
    </source>
</reference>
<keyword evidence="8 9" id="KW-0472">Membrane</keyword>
<keyword evidence="14" id="KW-1185">Reference proteome</keyword>
<feature type="transmembrane region" description="Helical" evidence="9">
    <location>
        <begin position="68"/>
        <end position="88"/>
    </location>
</feature>
<evidence type="ECO:0000313" key="14">
    <source>
        <dbReference type="Proteomes" id="UP000198717"/>
    </source>
</evidence>
<sequence>MTPERRKYLVVGGLATLLLILDQWTKVLVREHVKPLGYAGMSVIGDVIRFQYVENTGITFGMFRSLPYAQLILSAVAIPVFLLVIHLVRQSPADHYRLHVALGLVGAGIGNLIDRVRLGSVTDFVVADFGFWPVNPWYAFNVADAALVVGAILMAFDSRRPQPAPVPAPAPSQGD</sequence>
<evidence type="ECO:0000256" key="9">
    <source>
        <dbReference type="HAMAP-Rule" id="MF_00161"/>
    </source>
</evidence>
<evidence type="ECO:0000256" key="3">
    <source>
        <dbReference type="ARBA" id="ARBA00022670"/>
    </source>
</evidence>
<protein>
    <recommendedName>
        <fullName evidence="9">Lipoprotein signal peptidase</fullName>
        <ecNumber evidence="9">3.4.23.36</ecNumber>
    </recommendedName>
    <alternativeName>
        <fullName evidence="9">Prolipoprotein signal peptidase</fullName>
    </alternativeName>
    <alternativeName>
        <fullName evidence="9">Signal peptidase II</fullName>
        <shortName evidence="9">SPase II</shortName>
    </alternativeName>
</protein>
<feature type="active site" evidence="9">
    <location>
        <position position="144"/>
    </location>
</feature>
<comment type="similarity">
    <text evidence="1 9 11">Belongs to the peptidase A8 family.</text>
</comment>
<evidence type="ECO:0000256" key="10">
    <source>
        <dbReference type="RuleBase" id="RU000594"/>
    </source>
</evidence>
<comment type="caution">
    <text evidence="12">The sequence shown here is derived from an EMBL/GenBank/DDBJ whole genome shotgun (WGS) entry which is preliminary data.</text>
</comment>
<evidence type="ECO:0000313" key="13">
    <source>
        <dbReference type="EMBL" id="SDF16808.1"/>
    </source>
</evidence>
<keyword evidence="3 9" id="KW-0645">Protease</keyword>
<feature type="transmembrane region" description="Helical" evidence="9">
    <location>
        <begin position="100"/>
        <end position="118"/>
    </location>
</feature>
<dbReference type="PANTHER" id="PTHR33695:SF1">
    <property type="entry name" value="LIPOPROTEIN SIGNAL PEPTIDASE"/>
    <property type="match status" value="1"/>
</dbReference>
<dbReference type="AlphaFoldDB" id="A0A511HIF3"/>
<dbReference type="RefSeq" id="WP_090495310.1">
    <property type="nucleotide sequence ID" value="NZ_BJVY01000033.1"/>
</dbReference>